<name>A0AAN0WBA7_HEYCO</name>
<evidence type="ECO:0000313" key="1">
    <source>
        <dbReference type="EMBL" id="AJO22151.1"/>
    </source>
</evidence>
<keyword evidence="2" id="KW-1185">Reference proteome</keyword>
<sequence length="55" mass="6389">MPLKKGNASSDYERPPFSIAYEHGRLLNDEKKPEGKRRMGSGFLHQTAIRLFEKR</sequence>
<dbReference type="EMBL" id="CP010525">
    <property type="protein sequence ID" value="AJO22151.1"/>
    <property type="molecule type" value="Genomic_DNA"/>
</dbReference>
<dbReference type="Proteomes" id="UP000032024">
    <property type="component" value="Chromosome"/>
</dbReference>
<accession>A0AAN0WBA7</accession>
<proteinExistence type="predicted"/>
<protein>
    <submittedName>
        <fullName evidence="1">Uncharacterized protein</fullName>
    </submittedName>
</protein>
<dbReference type="AlphaFoldDB" id="A0AAN0WBA7"/>
<evidence type="ECO:0000313" key="2">
    <source>
        <dbReference type="Proteomes" id="UP000032024"/>
    </source>
</evidence>
<gene>
    <name evidence="1" type="ORF">SB48_HM08orf02134</name>
</gene>
<reference evidence="2" key="1">
    <citation type="submission" date="2015-01" db="EMBL/GenBank/DDBJ databases">
        <title>Comparative genome analysis of Bacillus coagulans HM-08, Clostridium butyricum HM-68, Bacillus subtilis HM-66 and Bacillus paralicheniformis BL-09.</title>
        <authorList>
            <person name="Zhang H."/>
        </authorList>
    </citation>
    <scope>NUCLEOTIDE SEQUENCE [LARGE SCALE GENOMIC DNA]</scope>
    <source>
        <strain evidence="2">HM-08</strain>
    </source>
</reference>
<organism evidence="1 2">
    <name type="scientific">Heyndrickxia coagulans</name>
    <name type="common">Weizmannia coagulans</name>
    <dbReference type="NCBI Taxonomy" id="1398"/>
    <lineage>
        <taxon>Bacteria</taxon>
        <taxon>Bacillati</taxon>
        <taxon>Bacillota</taxon>
        <taxon>Bacilli</taxon>
        <taxon>Bacillales</taxon>
        <taxon>Bacillaceae</taxon>
        <taxon>Heyndrickxia</taxon>
    </lineage>
</organism>